<sequence>MNLVWLRRDLRIEDNSALVNAVETGEPVICIYTATPETWHEHGLAPIQADLIYRRLRALKQDLESLRIPLLYEQVDTFTESAERVAEIATLLSANRVLVNKEYEVNEQRRDATLEMCLNDTAIQVKSSDDKCIFAPGSIVNKQGSYFKVFTPFKKAYLAELGECSFQVRKPQVACSSRLPEHLSSLLFADDVTFSYPREPSDQYAADTQSIIQKLRDFDSQDVEGYASNRDFPAIAGTSQLSPYLAIGALSVRQCMARLMFGQTPPLSQGREVWQSELIWREFYQHLIYFEAKLSKGRSFVDWGDRLVWKNEPQYIEAWKQGETGFPIVDAAMKQLNQTGWMHNRLRMIVASFLVKDLHVDWRVGERYFINKLIDGDYAANNGGWQWCASTGCDGQPYFRIFNPITQGERFDPQGEFVRQWLPELAQVPDKYLHQPWKWSGVRSLSYPPPIVDHKVEREVTLRLYKEAKDA</sequence>
<evidence type="ECO:0000256" key="1">
    <source>
        <dbReference type="ARBA" id="ARBA00001932"/>
    </source>
</evidence>
<dbReference type="FunFam" id="1.10.579.10:FF:000003">
    <property type="entry name" value="Deoxyribodipyrimidine photo-lyase"/>
    <property type="match status" value="1"/>
</dbReference>
<dbReference type="Pfam" id="PF00875">
    <property type="entry name" value="DNA_photolyase"/>
    <property type="match status" value="1"/>
</dbReference>
<dbReference type="NCBIfam" id="NF007955">
    <property type="entry name" value="PRK10674.1"/>
    <property type="match status" value="1"/>
</dbReference>
<dbReference type="RefSeq" id="WP_045987449.1">
    <property type="nucleotide sequence ID" value="NZ_CP063052.1"/>
</dbReference>
<evidence type="ECO:0000259" key="15">
    <source>
        <dbReference type="PROSITE" id="PS51645"/>
    </source>
</evidence>
<evidence type="ECO:0000256" key="6">
    <source>
        <dbReference type="ARBA" id="ARBA00022827"/>
    </source>
</evidence>
<dbReference type="SUPFAM" id="SSF48173">
    <property type="entry name" value="Cryptochrome/photolyase FAD-binding domain"/>
    <property type="match status" value="1"/>
</dbReference>
<comment type="cofactor">
    <cofactor evidence="1">
        <name>(6R)-5,10-methylene-5,6,7,8-tetrahydrofolate</name>
        <dbReference type="ChEBI" id="CHEBI:15636"/>
    </cofactor>
</comment>
<keyword evidence="5 12" id="KW-0285">Flavoprotein</keyword>
<keyword evidence="6 12" id="KW-0274">FAD</keyword>
<comment type="similarity">
    <text evidence="14">Belongs to the DNA photolyase family.</text>
</comment>
<comment type="catalytic activity">
    <reaction evidence="9">
        <text>cyclobutadipyrimidine (in DNA) = 2 pyrimidine residues (in DNA).</text>
        <dbReference type="EC" id="4.1.99.3"/>
    </reaction>
</comment>
<evidence type="ECO:0000256" key="10">
    <source>
        <dbReference type="ARBA" id="ARBA00059220"/>
    </source>
</evidence>
<dbReference type="EMBL" id="JXXR01000030">
    <property type="protein sequence ID" value="KJY66947.1"/>
    <property type="molecule type" value="Genomic_DNA"/>
</dbReference>
<evidence type="ECO:0000256" key="8">
    <source>
        <dbReference type="ARBA" id="ARBA00031671"/>
    </source>
</evidence>
<feature type="site" description="Electron transfer via tryptophanyl radical" evidence="13">
    <location>
        <position position="385"/>
    </location>
</feature>
<protein>
    <recommendedName>
        <fullName evidence="4">Deoxyribodipyrimidine photo-lyase</fullName>
        <ecNumber evidence="3">4.1.99.3</ecNumber>
    </recommendedName>
    <alternativeName>
        <fullName evidence="8">DNA photolyase</fullName>
    </alternativeName>
    <alternativeName>
        <fullName evidence="11">Photoreactivating enzyme</fullName>
    </alternativeName>
</protein>
<dbReference type="Gene3D" id="1.10.579.10">
    <property type="entry name" value="DNA Cyclobutane Dipyrimidine Photolyase, subunit A, domain 3"/>
    <property type="match status" value="1"/>
</dbReference>
<dbReference type="PANTHER" id="PTHR11455">
    <property type="entry name" value="CRYPTOCHROME"/>
    <property type="match status" value="1"/>
</dbReference>
<evidence type="ECO:0000256" key="7">
    <source>
        <dbReference type="ARBA" id="ARBA00022991"/>
    </source>
</evidence>
<dbReference type="GO" id="GO:0009416">
    <property type="term" value="P:response to light stimulus"/>
    <property type="evidence" value="ECO:0007669"/>
    <property type="project" value="TreeGrafter"/>
</dbReference>
<evidence type="ECO:0000256" key="9">
    <source>
        <dbReference type="ARBA" id="ARBA00033999"/>
    </source>
</evidence>
<dbReference type="PROSITE" id="PS00691">
    <property type="entry name" value="DNA_PHOTOLYASES_1_2"/>
    <property type="match status" value="1"/>
</dbReference>
<evidence type="ECO:0000256" key="11">
    <source>
        <dbReference type="ARBA" id="ARBA00083107"/>
    </source>
</evidence>
<comment type="caution">
    <text evidence="16">The sequence shown here is derived from an EMBL/GenBank/DDBJ whole genome shotgun (WGS) entry which is preliminary data.</text>
</comment>
<comment type="similarity">
    <text evidence="2">Belongs to the DNA photolyase class-1 family.</text>
</comment>
<dbReference type="InterPro" id="IPR002081">
    <property type="entry name" value="Cryptochrome/DNA_photolyase_1"/>
</dbReference>
<name>A0A837G1P1_9VIBR</name>
<dbReference type="GO" id="GO:0071949">
    <property type="term" value="F:FAD binding"/>
    <property type="evidence" value="ECO:0007669"/>
    <property type="project" value="TreeGrafter"/>
</dbReference>
<dbReference type="PANTHER" id="PTHR11455:SF9">
    <property type="entry name" value="CRYPTOCHROME CIRCADIAN CLOCK 5 ISOFORM X1"/>
    <property type="match status" value="1"/>
</dbReference>
<dbReference type="InterPro" id="IPR018394">
    <property type="entry name" value="DNA_photolyase_1_CS_C"/>
</dbReference>
<dbReference type="GO" id="GO:0003677">
    <property type="term" value="F:DNA binding"/>
    <property type="evidence" value="ECO:0007669"/>
    <property type="project" value="TreeGrafter"/>
</dbReference>
<evidence type="ECO:0000256" key="2">
    <source>
        <dbReference type="ARBA" id="ARBA00005862"/>
    </source>
</evidence>
<evidence type="ECO:0000256" key="13">
    <source>
        <dbReference type="PIRSR" id="PIRSR602081-2"/>
    </source>
</evidence>
<feature type="site" description="Electron transfer via tryptophanyl radical" evidence="13">
    <location>
        <position position="362"/>
    </location>
</feature>
<feature type="binding site" evidence="12">
    <location>
        <begin position="277"/>
        <end position="284"/>
    </location>
    <ligand>
        <name>FAD</name>
        <dbReference type="ChEBI" id="CHEBI:57692"/>
    </ligand>
</feature>
<feature type="site" description="Electron transfer via tryptophanyl radical" evidence="13">
    <location>
        <position position="309"/>
    </location>
</feature>
<dbReference type="InterPro" id="IPR005101">
    <property type="entry name" value="Cryptochr/Photolyase_FAD-bd"/>
</dbReference>
<dbReference type="Gene3D" id="1.25.40.80">
    <property type="match status" value="1"/>
</dbReference>
<dbReference type="GO" id="GO:0000719">
    <property type="term" value="P:photoreactive repair"/>
    <property type="evidence" value="ECO:0007669"/>
    <property type="project" value="UniProtKB-ARBA"/>
</dbReference>
<feature type="binding site" evidence="12">
    <location>
        <position position="226"/>
    </location>
    <ligand>
        <name>FAD</name>
        <dbReference type="ChEBI" id="CHEBI:57692"/>
    </ligand>
</feature>
<organism evidence="16">
    <name type="scientific">Vibrio coralliilyticus</name>
    <dbReference type="NCBI Taxonomy" id="190893"/>
    <lineage>
        <taxon>Bacteria</taxon>
        <taxon>Pseudomonadati</taxon>
        <taxon>Pseudomonadota</taxon>
        <taxon>Gammaproteobacteria</taxon>
        <taxon>Vibrionales</taxon>
        <taxon>Vibrionaceae</taxon>
        <taxon>Vibrio</taxon>
    </lineage>
</organism>
<accession>A0A837G1P1</accession>
<evidence type="ECO:0000256" key="3">
    <source>
        <dbReference type="ARBA" id="ARBA00013149"/>
    </source>
</evidence>
<evidence type="ECO:0000256" key="4">
    <source>
        <dbReference type="ARBA" id="ARBA00014046"/>
    </source>
</evidence>
<reference evidence="16" key="1">
    <citation type="journal article" date="2015" name="BMC Genomics">
        <title>Genome mining reveals unlocked bioactive potential of marine Gram-negative bacteria.</title>
        <authorList>
            <person name="Machado H."/>
            <person name="Sonnenschein E.C."/>
            <person name="Melchiorsen J."/>
            <person name="Gram L."/>
        </authorList>
    </citation>
    <scope>NUCLEOTIDE SEQUENCE</scope>
    <source>
        <strain evidence="16">S2052</strain>
    </source>
</reference>
<feature type="binding site" evidence="12">
    <location>
        <begin position="238"/>
        <end position="242"/>
    </location>
    <ligand>
        <name>FAD</name>
        <dbReference type="ChEBI" id="CHEBI:57692"/>
    </ligand>
</feature>
<keyword evidence="7 14" id="KW-0157">Chromophore</keyword>
<keyword evidence="16" id="KW-0456">Lyase</keyword>
<dbReference type="SUPFAM" id="SSF52425">
    <property type="entry name" value="Cryptochrome/photolyase, N-terminal domain"/>
    <property type="match status" value="1"/>
</dbReference>
<comment type="function">
    <text evidence="10">Involved in repair of UV radiation-induced DNA damage. Catalyzes the light-dependent monomerization (300-600 nm) of cyclobutyl pyrimidine dimers (in cis-syn configuration), which are formed between adjacent bases on the same DNA strand upon exposure to ultraviolet radiation.</text>
</comment>
<evidence type="ECO:0000313" key="16">
    <source>
        <dbReference type="EMBL" id="KJY66947.1"/>
    </source>
</evidence>
<dbReference type="InterPro" id="IPR014729">
    <property type="entry name" value="Rossmann-like_a/b/a_fold"/>
</dbReference>
<dbReference type="InterPro" id="IPR036134">
    <property type="entry name" value="Crypto/Photolyase_FAD-like_sf"/>
</dbReference>
<dbReference type="InterPro" id="IPR036155">
    <property type="entry name" value="Crypto/Photolyase_N_sf"/>
</dbReference>
<dbReference type="PRINTS" id="PR00147">
    <property type="entry name" value="DNAPHOTLYASE"/>
</dbReference>
<feature type="binding site" evidence="12">
    <location>
        <position position="274"/>
    </location>
    <ligand>
        <name>FAD</name>
        <dbReference type="ChEBI" id="CHEBI:57692"/>
    </ligand>
</feature>
<dbReference type="Pfam" id="PF03441">
    <property type="entry name" value="FAD_binding_7"/>
    <property type="match status" value="1"/>
</dbReference>
<dbReference type="AlphaFoldDB" id="A0A837G1P1"/>
<evidence type="ECO:0000256" key="5">
    <source>
        <dbReference type="ARBA" id="ARBA00022630"/>
    </source>
</evidence>
<feature type="binding site" evidence="12">
    <location>
        <begin position="375"/>
        <end position="377"/>
    </location>
    <ligand>
        <name>FAD</name>
        <dbReference type="ChEBI" id="CHEBI:57692"/>
    </ligand>
</feature>
<dbReference type="GO" id="GO:0003904">
    <property type="term" value="F:deoxyribodipyrimidine photo-lyase activity"/>
    <property type="evidence" value="ECO:0007669"/>
    <property type="project" value="UniProtKB-EC"/>
</dbReference>
<comment type="cofactor">
    <cofactor evidence="12">
        <name>FAD</name>
        <dbReference type="ChEBI" id="CHEBI:57692"/>
    </cofactor>
    <text evidence="12">Binds 1 FAD per subunit.</text>
</comment>
<proteinExistence type="inferred from homology"/>
<feature type="domain" description="Photolyase/cryptochrome alpha/beta" evidence="15">
    <location>
        <begin position="1"/>
        <end position="133"/>
    </location>
</feature>
<dbReference type="InterPro" id="IPR006050">
    <property type="entry name" value="DNA_photolyase_N"/>
</dbReference>
<evidence type="ECO:0000256" key="12">
    <source>
        <dbReference type="PIRSR" id="PIRSR602081-1"/>
    </source>
</evidence>
<dbReference type="EC" id="4.1.99.3" evidence="3"/>
<dbReference type="PROSITE" id="PS51645">
    <property type="entry name" value="PHR_CRY_ALPHA_BETA"/>
    <property type="match status" value="1"/>
</dbReference>
<gene>
    <name evidence="16" type="ORF">TW71_23515</name>
</gene>
<evidence type="ECO:0000256" key="14">
    <source>
        <dbReference type="RuleBase" id="RU004182"/>
    </source>
</evidence>
<dbReference type="Gene3D" id="3.40.50.620">
    <property type="entry name" value="HUPs"/>
    <property type="match status" value="1"/>
</dbReference>